<protein>
    <submittedName>
        <fullName evidence="3">Nucleotide-binding universal stress protein, UspA family</fullName>
    </submittedName>
</protein>
<dbReference type="AlphaFoldDB" id="A0A1H9IXF8"/>
<dbReference type="EMBL" id="FOGB01000008">
    <property type="protein sequence ID" value="SEQ79226.1"/>
    <property type="molecule type" value="Genomic_DNA"/>
</dbReference>
<comment type="similarity">
    <text evidence="1">Belongs to the universal stress protein A family.</text>
</comment>
<dbReference type="RefSeq" id="WP_091359271.1">
    <property type="nucleotide sequence ID" value="NZ_AP025284.1"/>
</dbReference>
<feature type="domain" description="UspA" evidence="2">
    <location>
        <begin position="4"/>
        <end position="157"/>
    </location>
</feature>
<name>A0A1H9IXF8_9GAMM</name>
<dbReference type="Pfam" id="PF00582">
    <property type="entry name" value="Usp"/>
    <property type="match status" value="1"/>
</dbReference>
<sequence>MKINTIIYASDLGLGSRPAFRAAIEQAKAHSAQIIYLHVVEPLDGATEEIINDYLPESVSRSRLAKIFTERMQRIEQRLIDFHDEELSEEDAKLIDEPTIQVLQGVPDKCIVKAARMFNADLIVMGDRESSSLSRIFLGSTAQKVIHHSVCPVLIVPLKGTSE</sequence>
<reference evidence="4" key="1">
    <citation type="submission" date="2016-10" db="EMBL/GenBank/DDBJ databases">
        <authorList>
            <person name="Varghese N."/>
            <person name="Submissions S."/>
        </authorList>
    </citation>
    <scope>NUCLEOTIDE SEQUENCE [LARGE SCALE GENOMIC DNA]</scope>
    <source>
        <strain evidence="4">DSM 18887</strain>
    </source>
</reference>
<accession>A0A1H9IXF8</accession>
<dbReference type="CDD" id="cd00293">
    <property type="entry name" value="USP-like"/>
    <property type="match status" value="1"/>
</dbReference>
<dbReference type="PANTHER" id="PTHR46268:SF6">
    <property type="entry name" value="UNIVERSAL STRESS PROTEIN UP12"/>
    <property type="match status" value="1"/>
</dbReference>
<evidence type="ECO:0000313" key="3">
    <source>
        <dbReference type="EMBL" id="SEQ79226.1"/>
    </source>
</evidence>
<gene>
    <name evidence="3" type="ORF">SAMN03080615_02739</name>
</gene>
<dbReference type="SUPFAM" id="SSF52402">
    <property type="entry name" value="Adenine nucleotide alpha hydrolases-like"/>
    <property type="match status" value="1"/>
</dbReference>
<dbReference type="InterPro" id="IPR014729">
    <property type="entry name" value="Rossmann-like_a/b/a_fold"/>
</dbReference>
<evidence type="ECO:0000313" key="4">
    <source>
        <dbReference type="Proteomes" id="UP000198749"/>
    </source>
</evidence>
<dbReference type="OrthoDB" id="5877096at2"/>
<dbReference type="STRING" id="355243.SAMN03080615_02739"/>
<dbReference type="PRINTS" id="PR01438">
    <property type="entry name" value="UNVRSLSTRESS"/>
</dbReference>
<dbReference type="InterPro" id="IPR006016">
    <property type="entry name" value="UspA"/>
</dbReference>
<proteinExistence type="inferred from homology"/>
<keyword evidence="4" id="KW-1185">Reference proteome</keyword>
<evidence type="ECO:0000259" key="2">
    <source>
        <dbReference type="Pfam" id="PF00582"/>
    </source>
</evidence>
<dbReference type="InterPro" id="IPR006015">
    <property type="entry name" value="Universal_stress_UspA"/>
</dbReference>
<dbReference type="Gene3D" id="3.40.50.620">
    <property type="entry name" value="HUPs"/>
    <property type="match status" value="1"/>
</dbReference>
<dbReference type="Proteomes" id="UP000198749">
    <property type="component" value="Unassembled WGS sequence"/>
</dbReference>
<evidence type="ECO:0000256" key="1">
    <source>
        <dbReference type="ARBA" id="ARBA00008791"/>
    </source>
</evidence>
<organism evidence="3 4">
    <name type="scientific">Amphritea atlantica</name>
    <dbReference type="NCBI Taxonomy" id="355243"/>
    <lineage>
        <taxon>Bacteria</taxon>
        <taxon>Pseudomonadati</taxon>
        <taxon>Pseudomonadota</taxon>
        <taxon>Gammaproteobacteria</taxon>
        <taxon>Oceanospirillales</taxon>
        <taxon>Oceanospirillaceae</taxon>
        <taxon>Amphritea</taxon>
    </lineage>
</organism>
<dbReference type="PANTHER" id="PTHR46268">
    <property type="entry name" value="STRESS RESPONSE PROTEIN NHAX"/>
    <property type="match status" value="1"/>
</dbReference>